<dbReference type="RefSeq" id="XP_022136561.1">
    <property type="nucleotide sequence ID" value="XM_022280869.1"/>
</dbReference>
<keyword evidence="1" id="KW-0479">Metal-binding</keyword>
<evidence type="ECO:0000313" key="10">
    <source>
        <dbReference type="RefSeq" id="XP_022136563.1"/>
    </source>
</evidence>
<evidence type="ECO:0000259" key="6">
    <source>
        <dbReference type="PROSITE" id="PS51999"/>
    </source>
</evidence>
<dbReference type="RefSeq" id="XP_022136564.1">
    <property type="nucleotide sequence ID" value="XM_022280872.1"/>
</dbReference>
<dbReference type="Gene3D" id="4.10.60.10">
    <property type="entry name" value="Zinc finger, CCHC-type"/>
    <property type="match status" value="3"/>
</dbReference>
<evidence type="ECO:0000256" key="1">
    <source>
        <dbReference type="ARBA" id="ARBA00022723"/>
    </source>
</evidence>
<accession>A0A6J1C4N6</accession>
<keyword evidence="3" id="KW-0862">Zinc</keyword>
<evidence type="ECO:0000259" key="5">
    <source>
        <dbReference type="PROSITE" id="PS50158"/>
    </source>
</evidence>
<dbReference type="OrthoDB" id="5418639at2759"/>
<feature type="domain" description="CCHC-type" evidence="5">
    <location>
        <begin position="337"/>
        <end position="352"/>
    </location>
</feature>
<keyword evidence="7" id="KW-1185">Reference proteome</keyword>
<evidence type="ECO:0000313" key="8">
    <source>
        <dbReference type="RefSeq" id="XP_022136561.1"/>
    </source>
</evidence>
<reference evidence="8 9" key="1">
    <citation type="submission" date="2025-04" db="UniProtKB">
        <authorList>
            <consortium name="RefSeq"/>
        </authorList>
    </citation>
    <scope>IDENTIFICATION</scope>
    <source>
        <strain evidence="8 9">OHB3-1</strain>
    </source>
</reference>
<dbReference type="Proteomes" id="UP000504603">
    <property type="component" value="Unplaced"/>
</dbReference>
<sequence length="353" mass="37571">MKIEAKRNFEFDLEDDDDEDFLSAVAAAEARALASKRRRIPNHTIDPPKMAIAEEPEGLYMAALRGKPNLPSQISGGTANSRAKGVAAANRGFVSANPTAQSEGGGSCFKCGKLGHWARDCDAPGGGGSFGTAGTDASVAEKACPCGLGVCIVLTANTERNRGRKFYKCPVRQENGGCGFFEWCDSASGTNVMTYGSQNRASSSLFSDLMCPCGAGSCIILTAKTGENVGQQFYRCPSYQESCGFFQWCKEPPMATKNQVNDYKIYGNANDTSKSFAPTPRTSSSIDASRSFAVRTGSSCYKCGGEGHWARDCSQSHTSSNPPFAELGRNPSASGTCFKCSKPGHWARDCPNC</sequence>
<evidence type="ECO:0000256" key="4">
    <source>
        <dbReference type="PROSITE-ProRule" id="PRU00047"/>
    </source>
</evidence>
<dbReference type="GO" id="GO:0008270">
    <property type="term" value="F:zinc ion binding"/>
    <property type="evidence" value="ECO:0007669"/>
    <property type="project" value="UniProtKB-KW"/>
</dbReference>
<dbReference type="AlphaFoldDB" id="A0A6J1C4N6"/>
<dbReference type="Pfam" id="PF06839">
    <property type="entry name" value="Zn_ribbon_GRF"/>
    <property type="match status" value="2"/>
</dbReference>
<proteinExistence type="predicted"/>
<dbReference type="GO" id="GO:0003676">
    <property type="term" value="F:nucleic acid binding"/>
    <property type="evidence" value="ECO:0007669"/>
    <property type="project" value="InterPro"/>
</dbReference>
<dbReference type="KEGG" id="mcha:111008238"/>
<evidence type="ECO:0000313" key="7">
    <source>
        <dbReference type="Proteomes" id="UP000504603"/>
    </source>
</evidence>
<feature type="domain" description="GRF-type" evidence="6">
    <location>
        <begin position="211"/>
        <end position="252"/>
    </location>
</feature>
<feature type="domain" description="CCHC-type" evidence="5">
    <location>
        <begin position="108"/>
        <end position="121"/>
    </location>
</feature>
<evidence type="ECO:0000256" key="2">
    <source>
        <dbReference type="ARBA" id="ARBA00022771"/>
    </source>
</evidence>
<name>A0A6J1C4N6_MOMCH</name>
<dbReference type="PANTHER" id="PTHR33680:SF1">
    <property type="entry name" value="OS05G0489500 PROTEIN"/>
    <property type="match status" value="1"/>
</dbReference>
<dbReference type="InterPro" id="IPR010666">
    <property type="entry name" value="Znf_GRF"/>
</dbReference>
<feature type="domain" description="CCHC-type" evidence="5">
    <location>
        <begin position="300"/>
        <end position="315"/>
    </location>
</feature>
<protein>
    <submittedName>
        <fullName evidence="8 9">DNA-binding protein HEXBP-like</fullName>
    </submittedName>
</protein>
<dbReference type="PANTHER" id="PTHR33680">
    <property type="entry name" value="OS07G0190500 PROTEIN"/>
    <property type="match status" value="1"/>
</dbReference>
<gene>
    <name evidence="8 9 10 11" type="primary">LOC111008238</name>
</gene>
<dbReference type="InterPro" id="IPR036875">
    <property type="entry name" value="Znf_CCHC_sf"/>
</dbReference>
<dbReference type="GeneID" id="111008238"/>
<dbReference type="RefSeq" id="XP_022136563.1">
    <property type="nucleotide sequence ID" value="XM_022280871.1"/>
</dbReference>
<feature type="domain" description="GRF-type" evidence="6">
    <location>
        <begin position="144"/>
        <end position="187"/>
    </location>
</feature>
<organism evidence="7 11">
    <name type="scientific">Momordica charantia</name>
    <name type="common">Bitter gourd</name>
    <name type="synonym">Balsam pear</name>
    <dbReference type="NCBI Taxonomy" id="3673"/>
    <lineage>
        <taxon>Eukaryota</taxon>
        <taxon>Viridiplantae</taxon>
        <taxon>Streptophyta</taxon>
        <taxon>Embryophyta</taxon>
        <taxon>Tracheophyta</taxon>
        <taxon>Spermatophyta</taxon>
        <taxon>Magnoliopsida</taxon>
        <taxon>eudicotyledons</taxon>
        <taxon>Gunneridae</taxon>
        <taxon>Pentapetalae</taxon>
        <taxon>rosids</taxon>
        <taxon>fabids</taxon>
        <taxon>Cucurbitales</taxon>
        <taxon>Cucurbitaceae</taxon>
        <taxon>Momordiceae</taxon>
        <taxon>Momordica</taxon>
    </lineage>
</organism>
<dbReference type="InterPro" id="IPR001878">
    <property type="entry name" value="Znf_CCHC"/>
</dbReference>
<evidence type="ECO:0000313" key="9">
    <source>
        <dbReference type="RefSeq" id="XP_022136562.1"/>
    </source>
</evidence>
<evidence type="ECO:0000313" key="11">
    <source>
        <dbReference type="RefSeq" id="XP_022136564.1"/>
    </source>
</evidence>
<dbReference type="SUPFAM" id="SSF57756">
    <property type="entry name" value="Retrovirus zinc finger-like domains"/>
    <property type="match status" value="2"/>
</dbReference>
<dbReference type="RefSeq" id="XP_022136562.1">
    <property type="nucleotide sequence ID" value="XM_022280870.1"/>
</dbReference>
<evidence type="ECO:0000256" key="3">
    <source>
        <dbReference type="ARBA" id="ARBA00022833"/>
    </source>
</evidence>
<dbReference type="PROSITE" id="PS50158">
    <property type="entry name" value="ZF_CCHC"/>
    <property type="match status" value="3"/>
</dbReference>
<keyword evidence="2 4" id="KW-0863">Zinc-finger</keyword>
<dbReference type="PROSITE" id="PS51999">
    <property type="entry name" value="ZF_GRF"/>
    <property type="match status" value="2"/>
</dbReference>
<dbReference type="SMART" id="SM00343">
    <property type="entry name" value="ZnF_C2HC"/>
    <property type="match status" value="3"/>
</dbReference>
<dbReference type="Pfam" id="PF00098">
    <property type="entry name" value="zf-CCHC"/>
    <property type="match status" value="3"/>
</dbReference>